<gene>
    <name evidence="1" type="ORF">AMATHDRAFT_142541</name>
</gene>
<dbReference type="Proteomes" id="UP000242287">
    <property type="component" value="Unassembled WGS sequence"/>
</dbReference>
<evidence type="ECO:0000313" key="2">
    <source>
        <dbReference type="Proteomes" id="UP000242287"/>
    </source>
</evidence>
<dbReference type="AlphaFoldDB" id="A0A2A9NMT7"/>
<protein>
    <submittedName>
        <fullName evidence="1">Uncharacterized protein</fullName>
    </submittedName>
</protein>
<dbReference type="OrthoDB" id="3269480at2759"/>
<name>A0A2A9NMT7_9AGAR</name>
<organism evidence="1 2">
    <name type="scientific">Amanita thiersii Skay4041</name>
    <dbReference type="NCBI Taxonomy" id="703135"/>
    <lineage>
        <taxon>Eukaryota</taxon>
        <taxon>Fungi</taxon>
        <taxon>Dikarya</taxon>
        <taxon>Basidiomycota</taxon>
        <taxon>Agaricomycotina</taxon>
        <taxon>Agaricomycetes</taxon>
        <taxon>Agaricomycetidae</taxon>
        <taxon>Agaricales</taxon>
        <taxon>Pluteineae</taxon>
        <taxon>Amanitaceae</taxon>
        <taxon>Amanita</taxon>
    </lineage>
</organism>
<proteinExistence type="predicted"/>
<dbReference type="STRING" id="703135.A0A2A9NMT7"/>
<evidence type="ECO:0000313" key="1">
    <source>
        <dbReference type="EMBL" id="PFH51408.1"/>
    </source>
</evidence>
<keyword evidence="2" id="KW-1185">Reference proteome</keyword>
<reference evidence="1 2" key="1">
    <citation type="submission" date="2014-02" db="EMBL/GenBank/DDBJ databases">
        <title>Transposable element dynamics among asymbiotic and ectomycorrhizal Amanita fungi.</title>
        <authorList>
            <consortium name="DOE Joint Genome Institute"/>
            <person name="Hess J."/>
            <person name="Skrede I."/>
            <person name="Wolfe B."/>
            <person name="LaButti K."/>
            <person name="Ohm R.A."/>
            <person name="Grigoriev I.V."/>
            <person name="Pringle A."/>
        </authorList>
    </citation>
    <scope>NUCLEOTIDE SEQUENCE [LARGE SCALE GENOMIC DNA]</scope>
    <source>
        <strain evidence="1 2">SKay4041</strain>
    </source>
</reference>
<feature type="non-terminal residue" evidence="1">
    <location>
        <position position="1"/>
    </location>
</feature>
<sequence length="246" mass="27651">IAIGFDGPMLSTQLPVMQDAMPSIISLPYGRSLPLHIQAPNWRHMLKLMARLPGTTIQPTIEAMSISKAQFQLRTVVQLVKPHLVSTEWRVILWFTIEHPVPPDVTGNARYTNDVNVLPWSYTFSPAPVLLRDGPDTSLSKRYTIPACPTVPFPTLPITFPDLAMYLHASLEVSRRYLNDSSSGMRKLAKMIDSCYPHTDSGSVGEPERRSMGDLFKRVMGRNNRRRGGNEDTYDLVTPFVADEWG</sequence>
<accession>A0A2A9NMT7</accession>
<dbReference type="EMBL" id="KZ301988">
    <property type="protein sequence ID" value="PFH51408.1"/>
    <property type="molecule type" value="Genomic_DNA"/>
</dbReference>